<sequence>MVSENDDWFCVANVLLKSLDELITIYHDTVGNNGVLEMDFAIDTTGNVHPNQAAQYKALGDTIRNCYSTPIASTNAILNGTANTTLQLSLPLHTYDVLDRVIVQEDIQYGQRVRHFSIEVDGQGVANWTSVGHKKILLFEKVFTDVTSVALVIDQFVGDAVFISNFAAFKPCANVNL</sequence>
<name>X6NWL8_RETFI</name>
<evidence type="ECO:0000313" key="1">
    <source>
        <dbReference type="EMBL" id="ETO30715.1"/>
    </source>
</evidence>
<dbReference type="Gene3D" id="3.20.20.80">
    <property type="entry name" value="Glycosidases"/>
    <property type="match status" value="1"/>
</dbReference>
<dbReference type="InterPro" id="IPR017853">
    <property type="entry name" value="GH"/>
</dbReference>
<dbReference type="GO" id="GO:0016139">
    <property type="term" value="P:glycoside catabolic process"/>
    <property type="evidence" value="ECO:0007669"/>
    <property type="project" value="TreeGrafter"/>
</dbReference>
<organism evidence="1 2">
    <name type="scientific">Reticulomyxa filosa</name>
    <dbReference type="NCBI Taxonomy" id="46433"/>
    <lineage>
        <taxon>Eukaryota</taxon>
        <taxon>Sar</taxon>
        <taxon>Rhizaria</taxon>
        <taxon>Retaria</taxon>
        <taxon>Foraminifera</taxon>
        <taxon>Monothalamids</taxon>
        <taxon>Reticulomyxidae</taxon>
        <taxon>Reticulomyxa</taxon>
    </lineage>
</organism>
<dbReference type="SUPFAM" id="SSF51445">
    <property type="entry name" value="(Trans)glycosidases"/>
    <property type="match status" value="1"/>
</dbReference>
<dbReference type="OrthoDB" id="6039950at2759"/>
<dbReference type="InterPro" id="IPR000933">
    <property type="entry name" value="Glyco_hydro_29"/>
</dbReference>
<gene>
    <name evidence="1" type="ORF">RFI_06405</name>
</gene>
<evidence type="ECO:0000313" key="2">
    <source>
        <dbReference type="Proteomes" id="UP000023152"/>
    </source>
</evidence>
<dbReference type="EMBL" id="ASPP01005350">
    <property type="protein sequence ID" value="ETO30715.1"/>
    <property type="molecule type" value="Genomic_DNA"/>
</dbReference>
<comment type="caution">
    <text evidence="1">The sequence shown here is derived from an EMBL/GenBank/DDBJ whole genome shotgun (WGS) entry which is preliminary data.</text>
</comment>
<proteinExistence type="predicted"/>
<dbReference type="GO" id="GO:0004560">
    <property type="term" value="F:alpha-L-fucosidase activity"/>
    <property type="evidence" value="ECO:0007669"/>
    <property type="project" value="UniProtKB-EC"/>
</dbReference>
<protein>
    <submittedName>
        <fullName evidence="1">Uncharacterized protein</fullName>
    </submittedName>
</protein>
<dbReference type="PANTHER" id="PTHR10030">
    <property type="entry name" value="ALPHA-L-FUCOSIDASE"/>
    <property type="match status" value="1"/>
</dbReference>
<keyword evidence="2" id="KW-1185">Reference proteome</keyword>
<dbReference type="GO" id="GO:0006004">
    <property type="term" value="P:fucose metabolic process"/>
    <property type="evidence" value="ECO:0007669"/>
    <property type="project" value="TreeGrafter"/>
</dbReference>
<dbReference type="Gene3D" id="2.60.120.260">
    <property type="entry name" value="Galactose-binding domain-like"/>
    <property type="match status" value="1"/>
</dbReference>
<accession>X6NWL8</accession>
<dbReference type="GO" id="GO:0005764">
    <property type="term" value="C:lysosome"/>
    <property type="evidence" value="ECO:0007669"/>
    <property type="project" value="TreeGrafter"/>
</dbReference>
<dbReference type="PANTHER" id="PTHR10030:SF37">
    <property type="entry name" value="ALPHA-L-FUCOSIDASE-RELATED"/>
    <property type="match status" value="1"/>
</dbReference>
<dbReference type="AlphaFoldDB" id="X6NWL8"/>
<dbReference type="Proteomes" id="UP000023152">
    <property type="component" value="Unassembled WGS sequence"/>
</dbReference>
<reference evidence="1 2" key="1">
    <citation type="journal article" date="2013" name="Curr. Biol.">
        <title>The Genome of the Foraminiferan Reticulomyxa filosa.</title>
        <authorList>
            <person name="Glockner G."/>
            <person name="Hulsmann N."/>
            <person name="Schleicher M."/>
            <person name="Noegel A.A."/>
            <person name="Eichinger L."/>
            <person name="Gallinger C."/>
            <person name="Pawlowski J."/>
            <person name="Sierra R."/>
            <person name="Euteneuer U."/>
            <person name="Pillet L."/>
            <person name="Moustafa A."/>
            <person name="Platzer M."/>
            <person name="Groth M."/>
            <person name="Szafranski K."/>
            <person name="Schliwa M."/>
        </authorList>
    </citation>
    <scope>NUCLEOTIDE SEQUENCE [LARGE SCALE GENOMIC DNA]</scope>
</reference>